<keyword evidence="3 4" id="KW-0687">Ribonucleoprotein</keyword>
<name>A0A1F4NSV7_UNCK3</name>
<dbReference type="GO" id="GO:0003735">
    <property type="term" value="F:structural constituent of ribosome"/>
    <property type="evidence" value="ECO:0007669"/>
    <property type="project" value="InterPro"/>
</dbReference>
<dbReference type="GO" id="GO:0006412">
    <property type="term" value="P:translation"/>
    <property type="evidence" value="ECO:0007669"/>
    <property type="project" value="UniProtKB-UniRule"/>
</dbReference>
<dbReference type="GO" id="GO:0017148">
    <property type="term" value="P:negative regulation of translation"/>
    <property type="evidence" value="ECO:0007669"/>
    <property type="project" value="TreeGrafter"/>
</dbReference>
<evidence type="ECO:0000256" key="3">
    <source>
        <dbReference type="ARBA" id="ARBA00023274"/>
    </source>
</evidence>
<accession>A0A1F4NSV7</accession>
<dbReference type="PANTHER" id="PTHR11545">
    <property type="entry name" value="RIBOSOMAL PROTEIN L13"/>
    <property type="match status" value="1"/>
</dbReference>
<evidence type="ECO:0000256" key="4">
    <source>
        <dbReference type="HAMAP-Rule" id="MF_01366"/>
    </source>
</evidence>
<dbReference type="NCBIfam" id="TIGR01066">
    <property type="entry name" value="rplM_bact"/>
    <property type="match status" value="1"/>
</dbReference>
<sequence>MKKTTRRPTKAEMQEAWYLIDAAGQVLGRLSSRVAKVLMGKDKATYDPAVVGSTKVVIINAAQIKVTGGSKLEKKLYYRHSGYPGGLKTTKLATLMGKRPIEVVRHAIAGMLPKNKLQRLRLANLKIYPGDQHPHQAQQPVKLEV</sequence>
<keyword evidence="2 4" id="KW-0689">Ribosomal protein</keyword>
<dbReference type="SUPFAM" id="SSF52161">
    <property type="entry name" value="Ribosomal protein L13"/>
    <property type="match status" value="1"/>
</dbReference>
<evidence type="ECO:0000256" key="1">
    <source>
        <dbReference type="ARBA" id="ARBA00006227"/>
    </source>
</evidence>
<dbReference type="Gene3D" id="3.90.1180.10">
    <property type="entry name" value="Ribosomal protein L13"/>
    <property type="match status" value="1"/>
</dbReference>
<dbReference type="GO" id="GO:0003729">
    <property type="term" value="F:mRNA binding"/>
    <property type="evidence" value="ECO:0007669"/>
    <property type="project" value="TreeGrafter"/>
</dbReference>
<comment type="subunit">
    <text evidence="4">Part of the 50S ribosomal subunit.</text>
</comment>
<comment type="function">
    <text evidence="4">This protein is one of the early assembly proteins of the 50S ribosomal subunit, although it is not seen to bind rRNA by itself. It is important during the early stages of 50S assembly.</text>
</comment>
<protein>
    <recommendedName>
        <fullName evidence="4">Large ribosomal subunit protein uL13</fullName>
    </recommendedName>
</protein>
<dbReference type="Pfam" id="PF00572">
    <property type="entry name" value="Ribosomal_L13"/>
    <property type="match status" value="1"/>
</dbReference>
<dbReference type="HAMAP" id="MF_01366">
    <property type="entry name" value="Ribosomal_uL13"/>
    <property type="match status" value="1"/>
</dbReference>
<comment type="caution">
    <text evidence="5">The sequence shown here is derived from an EMBL/GenBank/DDBJ whole genome shotgun (WGS) entry which is preliminary data.</text>
</comment>
<dbReference type="InterPro" id="IPR036899">
    <property type="entry name" value="Ribosomal_uL13_sf"/>
</dbReference>
<gene>
    <name evidence="4" type="primary">rplM</name>
    <name evidence="5" type="ORF">A2V68_02625</name>
</gene>
<evidence type="ECO:0000313" key="6">
    <source>
        <dbReference type="Proteomes" id="UP000176651"/>
    </source>
</evidence>
<dbReference type="EMBL" id="META01000001">
    <property type="protein sequence ID" value="OGB74490.1"/>
    <property type="molecule type" value="Genomic_DNA"/>
</dbReference>
<dbReference type="InterPro" id="IPR005823">
    <property type="entry name" value="Ribosomal_uL13_bac-type"/>
</dbReference>
<evidence type="ECO:0000256" key="2">
    <source>
        <dbReference type="ARBA" id="ARBA00022980"/>
    </source>
</evidence>
<dbReference type="InterPro" id="IPR005822">
    <property type="entry name" value="Ribosomal_uL13"/>
</dbReference>
<dbReference type="Proteomes" id="UP000176651">
    <property type="component" value="Unassembled WGS sequence"/>
</dbReference>
<dbReference type="PANTHER" id="PTHR11545:SF2">
    <property type="entry name" value="LARGE RIBOSOMAL SUBUNIT PROTEIN UL13M"/>
    <property type="match status" value="1"/>
</dbReference>
<dbReference type="AlphaFoldDB" id="A0A1F4NSV7"/>
<comment type="similarity">
    <text evidence="1 4">Belongs to the universal ribosomal protein uL13 family.</text>
</comment>
<dbReference type="PIRSF" id="PIRSF002181">
    <property type="entry name" value="Ribosomal_L13"/>
    <property type="match status" value="1"/>
</dbReference>
<proteinExistence type="inferred from homology"/>
<dbReference type="CDD" id="cd00392">
    <property type="entry name" value="Ribosomal_L13"/>
    <property type="match status" value="1"/>
</dbReference>
<dbReference type="GO" id="GO:1990904">
    <property type="term" value="C:ribonucleoprotein complex"/>
    <property type="evidence" value="ECO:0007669"/>
    <property type="project" value="UniProtKB-KW"/>
</dbReference>
<reference evidence="5 6" key="1">
    <citation type="journal article" date="2016" name="Nat. Commun.">
        <title>Thousands of microbial genomes shed light on interconnected biogeochemical processes in an aquifer system.</title>
        <authorList>
            <person name="Anantharaman K."/>
            <person name="Brown C.T."/>
            <person name="Hug L.A."/>
            <person name="Sharon I."/>
            <person name="Castelle C.J."/>
            <person name="Probst A.J."/>
            <person name="Thomas B.C."/>
            <person name="Singh A."/>
            <person name="Wilkins M.J."/>
            <person name="Karaoz U."/>
            <person name="Brodie E.L."/>
            <person name="Williams K.H."/>
            <person name="Hubbard S.S."/>
            <person name="Banfield J.F."/>
        </authorList>
    </citation>
    <scope>NUCLEOTIDE SEQUENCE [LARGE SCALE GENOMIC DNA]</scope>
</reference>
<organism evidence="5 6">
    <name type="scientific">candidate division Kazan bacterium RBG_13_50_9</name>
    <dbReference type="NCBI Taxonomy" id="1798535"/>
    <lineage>
        <taxon>Bacteria</taxon>
        <taxon>Bacteria division Kazan-3B-28</taxon>
    </lineage>
</organism>
<dbReference type="GO" id="GO:0005840">
    <property type="term" value="C:ribosome"/>
    <property type="evidence" value="ECO:0007669"/>
    <property type="project" value="UniProtKB-KW"/>
</dbReference>
<evidence type="ECO:0000313" key="5">
    <source>
        <dbReference type="EMBL" id="OGB74490.1"/>
    </source>
</evidence>
<dbReference type="STRING" id="1798535.A2V68_02625"/>